<protein>
    <submittedName>
        <fullName evidence="8">DMT family transporter</fullName>
    </submittedName>
</protein>
<dbReference type="PANTHER" id="PTHR32322">
    <property type="entry name" value="INNER MEMBRANE TRANSPORTER"/>
    <property type="match status" value="1"/>
</dbReference>
<dbReference type="OrthoDB" id="321830at2"/>
<dbReference type="RefSeq" id="WP_137335744.1">
    <property type="nucleotide sequence ID" value="NZ_CP040078.1"/>
</dbReference>
<sequence>MSSARVVALTVLSMVAFAANSLLCRVALRGTGIDAATFTSIRIMSGAFVLLLAVWVQRGRVPRAGNWPSALALFVYAAGFSFAYLSLPASTGALLLFAAVQATMIGYGVCTGERFSVLQWIGLVCALAGLVGLLLPGISAPPPGGAALMLAAGIAWGIYSLRGKGARNPTMETAGNFTRAVPFAGALSAITHMHAAFDWAGLAYAIASGAVTSGIGYVLWYATLPQLRVANAATVQLSVPVIAAIGATIFLGESLTPRIVLASVAILGGIAVVVLKGRRPANIERT</sequence>
<dbReference type="InterPro" id="IPR037185">
    <property type="entry name" value="EmrE-like"/>
</dbReference>
<dbReference type="InterPro" id="IPR000620">
    <property type="entry name" value="EamA_dom"/>
</dbReference>
<evidence type="ECO:0000256" key="1">
    <source>
        <dbReference type="ARBA" id="ARBA00004141"/>
    </source>
</evidence>
<feature type="transmembrane region" description="Helical" evidence="5">
    <location>
        <begin position="117"/>
        <end position="138"/>
    </location>
</feature>
<evidence type="ECO:0000259" key="7">
    <source>
        <dbReference type="Pfam" id="PF00892"/>
    </source>
</evidence>
<dbReference type="Proteomes" id="UP000298656">
    <property type="component" value="Chromosome 2"/>
</dbReference>
<dbReference type="EMBL" id="CP040078">
    <property type="protein sequence ID" value="QCP52973.1"/>
    <property type="molecule type" value="Genomic_DNA"/>
</dbReference>
<keyword evidence="9" id="KW-1185">Reference proteome</keyword>
<comment type="subcellular location">
    <subcellularLocation>
        <location evidence="1">Membrane</location>
        <topology evidence="1">Multi-pass membrane protein</topology>
    </subcellularLocation>
</comment>
<feature type="chain" id="PRO_5020845314" evidence="6">
    <location>
        <begin position="19"/>
        <end position="286"/>
    </location>
</feature>
<feature type="transmembrane region" description="Helical" evidence="5">
    <location>
        <begin position="257"/>
        <end position="275"/>
    </location>
</feature>
<feature type="transmembrane region" description="Helical" evidence="5">
    <location>
        <begin position="37"/>
        <end position="56"/>
    </location>
</feature>
<dbReference type="GO" id="GO:0016020">
    <property type="term" value="C:membrane"/>
    <property type="evidence" value="ECO:0007669"/>
    <property type="project" value="UniProtKB-SubCell"/>
</dbReference>
<evidence type="ECO:0000256" key="4">
    <source>
        <dbReference type="ARBA" id="ARBA00023136"/>
    </source>
</evidence>
<dbReference type="Pfam" id="PF00892">
    <property type="entry name" value="EamA"/>
    <property type="match status" value="2"/>
</dbReference>
<keyword evidence="2 5" id="KW-0812">Transmembrane</keyword>
<name>A0A4P8IZF9_9BURK</name>
<dbReference type="PANTHER" id="PTHR32322:SF9">
    <property type="entry name" value="AMINO-ACID METABOLITE EFFLUX PUMP-RELATED"/>
    <property type="match status" value="1"/>
</dbReference>
<feature type="transmembrane region" description="Helical" evidence="5">
    <location>
        <begin position="229"/>
        <end position="251"/>
    </location>
</feature>
<dbReference type="AlphaFoldDB" id="A0A4P8IZF9"/>
<proteinExistence type="predicted"/>
<keyword evidence="3 5" id="KW-1133">Transmembrane helix</keyword>
<feature type="transmembrane region" description="Helical" evidence="5">
    <location>
        <begin position="68"/>
        <end position="87"/>
    </location>
</feature>
<dbReference type="KEGG" id="tvl:FAZ95_28140"/>
<evidence type="ECO:0000256" key="5">
    <source>
        <dbReference type="SAM" id="Phobius"/>
    </source>
</evidence>
<gene>
    <name evidence="8" type="ORF">FAZ95_28140</name>
</gene>
<feature type="domain" description="EamA" evidence="7">
    <location>
        <begin position="7"/>
        <end position="134"/>
    </location>
</feature>
<keyword evidence="4 5" id="KW-0472">Membrane</keyword>
<evidence type="ECO:0000256" key="3">
    <source>
        <dbReference type="ARBA" id="ARBA00022989"/>
    </source>
</evidence>
<feature type="transmembrane region" description="Helical" evidence="5">
    <location>
        <begin position="201"/>
        <end position="222"/>
    </location>
</feature>
<dbReference type="InterPro" id="IPR050638">
    <property type="entry name" value="AA-Vitamin_Transporters"/>
</dbReference>
<keyword evidence="6" id="KW-0732">Signal</keyword>
<feature type="domain" description="EamA" evidence="7">
    <location>
        <begin position="145"/>
        <end position="274"/>
    </location>
</feature>
<evidence type="ECO:0000256" key="6">
    <source>
        <dbReference type="SAM" id="SignalP"/>
    </source>
</evidence>
<feature type="signal peptide" evidence="6">
    <location>
        <begin position="1"/>
        <end position="18"/>
    </location>
</feature>
<feature type="transmembrane region" description="Helical" evidence="5">
    <location>
        <begin position="173"/>
        <end position="195"/>
    </location>
</feature>
<reference evidence="8 9" key="1">
    <citation type="submission" date="2019-05" db="EMBL/GenBank/DDBJ databases">
        <title>Burkholderia sp. DHOD12, isolated from subtropical forest soil.</title>
        <authorList>
            <person name="Gao Z.-H."/>
            <person name="Qiu L.-H."/>
        </authorList>
    </citation>
    <scope>NUCLEOTIDE SEQUENCE [LARGE SCALE GENOMIC DNA]</scope>
    <source>
        <strain evidence="8 9">DHOD12</strain>
    </source>
</reference>
<evidence type="ECO:0000313" key="8">
    <source>
        <dbReference type="EMBL" id="QCP52973.1"/>
    </source>
</evidence>
<organism evidence="8 9">
    <name type="scientific">Trinickia violacea</name>
    <dbReference type="NCBI Taxonomy" id="2571746"/>
    <lineage>
        <taxon>Bacteria</taxon>
        <taxon>Pseudomonadati</taxon>
        <taxon>Pseudomonadota</taxon>
        <taxon>Betaproteobacteria</taxon>
        <taxon>Burkholderiales</taxon>
        <taxon>Burkholderiaceae</taxon>
        <taxon>Trinickia</taxon>
    </lineage>
</organism>
<feature type="transmembrane region" description="Helical" evidence="5">
    <location>
        <begin position="144"/>
        <end position="161"/>
    </location>
</feature>
<dbReference type="SUPFAM" id="SSF103481">
    <property type="entry name" value="Multidrug resistance efflux transporter EmrE"/>
    <property type="match status" value="2"/>
</dbReference>
<accession>A0A4P8IZF9</accession>
<feature type="transmembrane region" description="Helical" evidence="5">
    <location>
        <begin position="93"/>
        <end position="110"/>
    </location>
</feature>
<evidence type="ECO:0000256" key="2">
    <source>
        <dbReference type="ARBA" id="ARBA00022692"/>
    </source>
</evidence>
<evidence type="ECO:0000313" key="9">
    <source>
        <dbReference type="Proteomes" id="UP000298656"/>
    </source>
</evidence>